<keyword evidence="3" id="KW-0808">Transferase</keyword>
<evidence type="ECO:0000256" key="5">
    <source>
        <dbReference type="ARBA" id="ARBA00022984"/>
    </source>
</evidence>
<dbReference type="InterPro" id="IPR005490">
    <property type="entry name" value="LD_TPept_cat_dom"/>
</dbReference>
<dbReference type="SUPFAM" id="SSF141523">
    <property type="entry name" value="L,D-transpeptidase catalytic domain-like"/>
    <property type="match status" value="1"/>
</dbReference>
<evidence type="ECO:0000313" key="10">
    <source>
        <dbReference type="EMBL" id="CAH0997966.1"/>
    </source>
</evidence>
<dbReference type="Pfam" id="PF03734">
    <property type="entry name" value="YkuD"/>
    <property type="match status" value="1"/>
</dbReference>
<gene>
    <name evidence="10" type="ORF">EMA8858_04101</name>
</gene>
<evidence type="ECO:0000256" key="3">
    <source>
        <dbReference type="ARBA" id="ARBA00022679"/>
    </source>
</evidence>
<evidence type="ECO:0000256" key="2">
    <source>
        <dbReference type="ARBA" id="ARBA00005992"/>
    </source>
</evidence>
<evidence type="ECO:0000256" key="8">
    <source>
        <dbReference type="SAM" id="Phobius"/>
    </source>
</evidence>
<keyword evidence="8" id="KW-0472">Membrane</keyword>
<dbReference type="EMBL" id="CAKLPY010000008">
    <property type="protein sequence ID" value="CAH0997966.1"/>
    <property type="molecule type" value="Genomic_DNA"/>
</dbReference>
<dbReference type="Pfam" id="PF20142">
    <property type="entry name" value="Scaffold"/>
    <property type="match status" value="1"/>
</dbReference>
<keyword evidence="4 7" id="KW-0133">Cell shape</keyword>
<dbReference type="InterPro" id="IPR045380">
    <property type="entry name" value="LD_TPept_scaffold_dom"/>
</dbReference>
<reference evidence="10" key="1">
    <citation type="submission" date="2021-12" db="EMBL/GenBank/DDBJ databases">
        <authorList>
            <person name="Rodrigo-Torres L."/>
            <person name="Arahal R. D."/>
            <person name="Lucena T."/>
        </authorList>
    </citation>
    <scope>NUCLEOTIDE SEQUENCE</scope>
    <source>
        <strain evidence="10">CECT 8858</strain>
    </source>
</reference>
<dbReference type="CDD" id="cd16913">
    <property type="entry name" value="YkuD_like"/>
    <property type="match status" value="1"/>
</dbReference>
<dbReference type="InterPro" id="IPR052905">
    <property type="entry name" value="LD-transpeptidase_YkuD-like"/>
</dbReference>
<feature type="active site" description="Nucleophile" evidence="7">
    <location>
        <position position="483"/>
    </location>
</feature>
<comment type="pathway">
    <text evidence="1 7">Cell wall biogenesis; peptidoglycan biosynthesis.</text>
</comment>
<dbReference type="InterPro" id="IPR038063">
    <property type="entry name" value="Transpep_catalytic_dom"/>
</dbReference>
<comment type="similarity">
    <text evidence="2">Belongs to the YkuD family.</text>
</comment>
<keyword evidence="8" id="KW-1133">Transmembrane helix</keyword>
<evidence type="ECO:0000259" key="9">
    <source>
        <dbReference type="PROSITE" id="PS52029"/>
    </source>
</evidence>
<protein>
    <recommendedName>
        <fullName evidence="9">L,D-TPase catalytic domain-containing protein</fullName>
    </recommendedName>
</protein>
<sequence length="567" mass="65506">MGVYCISIVDKNAFRRQIIVILTCLVLIIIGASCNKEKRRRKAILADESVYSSQNFTDLLIDSLTIKSFFQTFTATDSIKSEINEFYSRRNYQFAWLNKQGLTLSATNFYSQLQSYSRDFADNSLNNNQLDSLFMAAQTEEKLFILQKKQVKQLELLLTSTFFKYAQKNFSGTTKDPIDLEWFIPRKKKNYQTLLDSLVSLTKGEKVQEPVNQYYILLKAKLRAYRELQKKGGLPTIITDKKLLVLGDSNTCLLNAKKHLVLTGDLKLNDNTIFFTDSLAKAVQRFQRRMGLVENGKINQATIIEFNKPIDFRIKQIMVNMERLRWIPVEMENDYLLVNIPEFRLHIFQNSKQVWQMNVVVGKAAKKTSIFRGDLSKIVLNPYWGVPTSIVRDEILPKLKRNPSYLARNNMEVLSGNSVVNPANINWNAYSGNVPFSFRQKPGNHNSLGKIKFLFPNNFSIYLHDTPSKGLFNESRRAFSHGCIRISEPKKLALYLLRKDTSWNDEKLEEILKTDNETVIKVNPTVAVYIAYFTAWVDNTGQLNFRNDIYNLDEKLSKEIFGELQNP</sequence>
<evidence type="ECO:0000256" key="4">
    <source>
        <dbReference type="ARBA" id="ARBA00022960"/>
    </source>
</evidence>
<dbReference type="InterPro" id="IPR036365">
    <property type="entry name" value="PGBD-like_sf"/>
</dbReference>
<name>A0ABN8F1F3_9BACT</name>
<evidence type="ECO:0000256" key="7">
    <source>
        <dbReference type="PROSITE-ProRule" id="PRU01373"/>
    </source>
</evidence>
<keyword evidence="5 7" id="KW-0573">Peptidoglycan synthesis</keyword>
<organism evidence="10 11">
    <name type="scientific">Emticicia aquatica</name>
    <dbReference type="NCBI Taxonomy" id="1681835"/>
    <lineage>
        <taxon>Bacteria</taxon>
        <taxon>Pseudomonadati</taxon>
        <taxon>Bacteroidota</taxon>
        <taxon>Cytophagia</taxon>
        <taxon>Cytophagales</taxon>
        <taxon>Leadbetterellaceae</taxon>
        <taxon>Emticicia</taxon>
    </lineage>
</organism>
<keyword evidence="11" id="KW-1185">Reference proteome</keyword>
<dbReference type="Gene3D" id="2.40.440.10">
    <property type="entry name" value="L,D-transpeptidase catalytic domain-like"/>
    <property type="match status" value="1"/>
</dbReference>
<dbReference type="Proteomes" id="UP000837932">
    <property type="component" value="Unassembled WGS sequence"/>
</dbReference>
<feature type="active site" description="Proton donor/acceptor" evidence="7">
    <location>
        <position position="464"/>
    </location>
</feature>
<proteinExistence type="inferred from homology"/>
<feature type="transmembrane region" description="Helical" evidence="8">
    <location>
        <begin position="17"/>
        <end position="34"/>
    </location>
</feature>
<dbReference type="PROSITE" id="PS52029">
    <property type="entry name" value="LD_TPASE"/>
    <property type="match status" value="1"/>
</dbReference>
<dbReference type="SUPFAM" id="SSF47090">
    <property type="entry name" value="PGBD-like"/>
    <property type="match status" value="1"/>
</dbReference>
<evidence type="ECO:0000256" key="6">
    <source>
        <dbReference type="ARBA" id="ARBA00023316"/>
    </source>
</evidence>
<feature type="domain" description="L,D-TPase catalytic" evidence="9">
    <location>
        <begin position="334"/>
        <end position="511"/>
    </location>
</feature>
<evidence type="ECO:0000256" key="1">
    <source>
        <dbReference type="ARBA" id="ARBA00004752"/>
    </source>
</evidence>
<accession>A0ABN8F1F3</accession>
<dbReference type="PANTHER" id="PTHR41533:SF2">
    <property type="entry name" value="BLR7131 PROTEIN"/>
    <property type="match status" value="1"/>
</dbReference>
<dbReference type="RefSeq" id="WP_238808774.1">
    <property type="nucleotide sequence ID" value="NZ_CAKLPY010000008.1"/>
</dbReference>
<evidence type="ECO:0000313" key="11">
    <source>
        <dbReference type="Proteomes" id="UP000837932"/>
    </source>
</evidence>
<keyword evidence="6 7" id="KW-0961">Cell wall biogenesis/degradation</keyword>
<dbReference type="PANTHER" id="PTHR41533">
    <property type="entry name" value="L,D-TRANSPEPTIDASE HI_1667-RELATED"/>
    <property type="match status" value="1"/>
</dbReference>
<comment type="caution">
    <text evidence="10">The sequence shown here is derived from an EMBL/GenBank/DDBJ whole genome shotgun (WGS) entry which is preliminary data.</text>
</comment>
<keyword evidence="8" id="KW-0812">Transmembrane</keyword>